<evidence type="ECO:0000256" key="9">
    <source>
        <dbReference type="ARBA" id="ARBA00022842"/>
    </source>
</evidence>
<dbReference type="PANTHER" id="PTHR33540:SF2">
    <property type="entry name" value="TRNA THREONYLCARBAMOYLADENOSINE BIOSYNTHESIS PROTEIN TSAE"/>
    <property type="match status" value="1"/>
</dbReference>
<gene>
    <name evidence="11" type="ORF">AQPE_1812</name>
</gene>
<proteinExistence type="inferred from homology"/>
<evidence type="ECO:0000256" key="5">
    <source>
        <dbReference type="ARBA" id="ARBA00022694"/>
    </source>
</evidence>
<evidence type="ECO:0000313" key="12">
    <source>
        <dbReference type="Proteomes" id="UP001193389"/>
    </source>
</evidence>
<evidence type="ECO:0000256" key="1">
    <source>
        <dbReference type="ARBA" id="ARBA00004496"/>
    </source>
</evidence>
<dbReference type="SUPFAM" id="SSF52540">
    <property type="entry name" value="P-loop containing nucleoside triphosphate hydrolases"/>
    <property type="match status" value="1"/>
</dbReference>
<dbReference type="GO" id="GO:0002949">
    <property type="term" value="P:tRNA threonylcarbamoyladenosine modification"/>
    <property type="evidence" value="ECO:0007669"/>
    <property type="project" value="InterPro"/>
</dbReference>
<reference evidence="11" key="1">
    <citation type="journal article" date="2020" name="Int. J. Syst. Evol. Microbiol.">
        <title>Aquipluma nitroreducens gen. nov. sp. nov., a novel facultatively anaerobic bacterium isolated from a freshwater lake.</title>
        <authorList>
            <person name="Watanabe M."/>
            <person name="Kojima H."/>
            <person name="Fukui M."/>
        </authorList>
    </citation>
    <scope>NUCLEOTIDE SEQUENCE</scope>
    <source>
        <strain evidence="11">MeG22</strain>
    </source>
</reference>
<dbReference type="PANTHER" id="PTHR33540">
    <property type="entry name" value="TRNA THREONYLCARBAMOYLADENOSINE BIOSYNTHESIS PROTEIN TSAE"/>
    <property type="match status" value="1"/>
</dbReference>
<dbReference type="RefSeq" id="WP_318350635.1">
    <property type="nucleotide sequence ID" value="NZ_AP018694.1"/>
</dbReference>
<dbReference type="AlphaFoldDB" id="A0A5K7S841"/>
<evidence type="ECO:0000256" key="10">
    <source>
        <dbReference type="ARBA" id="ARBA00032441"/>
    </source>
</evidence>
<dbReference type="InterPro" id="IPR003442">
    <property type="entry name" value="T6A_TsaE"/>
</dbReference>
<evidence type="ECO:0000256" key="7">
    <source>
        <dbReference type="ARBA" id="ARBA00022741"/>
    </source>
</evidence>
<dbReference type="GO" id="GO:0005524">
    <property type="term" value="F:ATP binding"/>
    <property type="evidence" value="ECO:0007669"/>
    <property type="project" value="UniProtKB-KW"/>
</dbReference>
<keyword evidence="12" id="KW-1185">Reference proteome</keyword>
<accession>A0A5K7S841</accession>
<evidence type="ECO:0000256" key="8">
    <source>
        <dbReference type="ARBA" id="ARBA00022840"/>
    </source>
</evidence>
<dbReference type="InterPro" id="IPR027417">
    <property type="entry name" value="P-loop_NTPase"/>
</dbReference>
<dbReference type="Proteomes" id="UP001193389">
    <property type="component" value="Chromosome"/>
</dbReference>
<keyword evidence="9" id="KW-0460">Magnesium</keyword>
<dbReference type="Pfam" id="PF02367">
    <property type="entry name" value="TsaE"/>
    <property type="match status" value="1"/>
</dbReference>
<keyword evidence="8" id="KW-0067">ATP-binding</keyword>
<keyword evidence="6" id="KW-0479">Metal-binding</keyword>
<keyword evidence="7" id="KW-0547">Nucleotide-binding</keyword>
<evidence type="ECO:0000256" key="6">
    <source>
        <dbReference type="ARBA" id="ARBA00022723"/>
    </source>
</evidence>
<comment type="similarity">
    <text evidence="2">Belongs to the TsaE family.</text>
</comment>
<evidence type="ECO:0000256" key="2">
    <source>
        <dbReference type="ARBA" id="ARBA00007599"/>
    </source>
</evidence>
<dbReference type="GO" id="GO:0005737">
    <property type="term" value="C:cytoplasm"/>
    <property type="evidence" value="ECO:0007669"/>
    <property type="project" value="UniProtKB-SubCell"/>
</dbReference>
<dbReference type="KEGG" id="anf:AQPE_1812"/>
<dbReference type="GO" id="GO:0046872">
    <property type="term" value="F:metal ion binding"/>
    <property type="evidence" value="ECO:0007669"/>
    <property type="project" value="UniProtKB-KW"/>
</dbReference>
<protein>
    <recommendedName>
        <fullName evidence="3">tRNA threonylcarbamoyladenosine biosynthesis protein TsaE</fullName>
    </recommendedName>
    <alternativeName>
        <fullName evidence="10">t(6)A37 threonylcarbamoyladenosine biosynthesis protein TsaE</fullName>
    </alternativeName>
</protein>
<evidence type="ECO:0000313" key="11">
    <source>
        <dbReference type="EMBL" id="BBE17655.1"/>
    </source>
</evidence>
<keyword evidence="4" id="KW-0963">Cytoplasm</keyword>
<sequence>MFQTQLSDLSALQETARMLLNNFPNDRIFAFYGAMGAGKTTFIKAICQELGSNDYVTSPTFALINEYSTTEGSLIYHFDFYRIKKLEEAFDLGYEDYIYSGNYCFIEWPEMIEQLLPEGIVEVRIKEGDKGVRLVEAQKV</sequence>
<dbReference type="Gene3D" id="3.40.50.300">
    <property type="entry name" value="P-loop containing nucleotide triphosphate hydrolases"/>
    <property type="match status" value="1"/>
</dbReference>
<dbReference type="EMBL" id="AP018694">
    <property type="protein sequence ID" value="BBE17655.1"/>
    <property type="molecule type" value="Genomic_DNA"/>
</dbReference>
<keyword evidence="5" id="KW-0819">tRNA processing</keyword>
<dbReference type="NCBIfam" id="TIGR00150">
    <property type="entry name" value="T6A_YjeE"/>
    <property type="match status" value="1"/>
</dbReference>
<evidence type="ECO:0000256" key="4">
    <source>
        <dbReference type="ARBA" id="ARBA00022490"/>
    </source>
</evidence>
<name>A0A5K7S841_9BACT</name>
<comment type="subcellular location">
    <subcellularLocation>
        <location evidence="1">Cytoplasm</location>
    </subcellularLocation>
</comment>
<evidence type="ECO:0000256" key="3">
    <source>
        <dbReference type="ARBA" id="ARBA00019010"/>
    </source>
</evidence>
<organism evidence="11 12">
    <name type="scientific">Aquipluma nitroreducens</name>
    <dbReference type="NCBI Taxonomy" id="2010828"/>
    <lineage>
        <taxon>Bacteria</taxon>
        <taxon>Pseudomonadati</taxon>
        <taxon>Bacteroidota</taxon>
        <taxon>Bacteroidia</taxon>
        <taxon>Marinilabiliales</taxon>
        <taxon>Prolixibacteraceae</taxon>
        <taxon>Aquipluma</taxon>
    </lineage>
</organism>